<protein>
    <submittedName>
        <fullName evidence="1">Uncharacterized protein</fullName>
    </submittedName>
</protein>
<dbReference type="AlphaFoldDB" id="A0A409YL73"/>
<gene>
    <name evidence="1" type="ORF">CVT26_000999</name>
</gene>
<sequence>MTATSTNLTALWQKDGPHIAIICEDMDFVWKLSTKVLPEPEEVCRKSIPPPTLRVCIHRRHTNWRLHGKQLFSLPPPPSLPDLRKVAPLFEVITIYGVEIKRGMSEFRRSWHSVLTGWLERPIV</sequence>
<comment type="caution">
    <text evidence="1">The sequence shown here is derived from an EMBL/GenBank/DDBJ whole genome shotgun (WGS) entry which is preliminary data.</text>
</comment>
<proteinExistence type="predicted"/>
<name>A0A409YL73_9AGAR</name>
<dbReference type="InParanoid" id="A0A409YL73"/>
<organism evidence="1 2">
    <name type="scientific">Gymnopilus dilepis</name>
    <dbReference type="NCBI Taxonomy" id="231916"/>
    <lineage>
        <taxon>Eukaryota</taxon>
        <taxon>Fungi</taxon>
        <taxon>Dikarya</taxon>
        <taxon>Basidiomycota</taxon>
        <taxon>Agaricomycotina</taxon>
        <taxon>Agaricomycetes</taxon>
        <taxon>Agaricomycetidae</taxon>
        <taxon>Agaricales</taxon>
        <taxon>Agaricineae</taxon>
        <taxon>Hymenogastraceae</taxon>
        <taxon>Gymnopilus</taxon>
    </lineage>
</organism>
<keyword evidence="2" id="KW-1185">Reference proteome</keyword>
<evidence type="ECO:0000313" key="1">
    <source>
        <dbReference type="EMBL" id="PPR03823.1"/>
    </source>
</evidence>
<dbReference type="EMBL" id="NHYE01000696">
    <property type="protein sequence ID" value="PPR03823.1"/>
    <property type="molecule type" value="Genomic_DNA"/>
</dbReference>
<reference evidence="1 2" key="1">
    <citation type="journal article" date="2018" name="Evol. Lett.">
        <title>Horizontal gene cluster transfer increased hallucinogenic mushroom diversity.</title>
        <authorList>
            <person name="Reynolds H.T."/>
            <person name="Vijayakumar V."/>
            <person name="Gluck-Thaler E."/>
            <person name="Korotkin H.B."/>
            <person name="Matheny P.B."/>
            <person name="Slot J.C."/>
        </authorList>
    </citation>
    <scope>NUCLEOTIDE SEQUENCE [LARGE SCALE GENOMIC DNA]</scope>
    <source>
        <strain evidence="1 2">SRW20</strain>
    </source>
</reference>
<accession>A0A409YL73</accession>
<dbReference type="Proteomes" id="UP000284706">
    <property type="component" value="Unassembled WGS sequence"/>
</dbReference>
<evidence type="ECO:0000313" key="2">
    <source>
        <dbReference type="Proteomes" id="UP000284706"/>
    </source>
</evidence>